<proteinExistence type="predicted"/>
<dbReference type="EMBL" id="HBGN01009110">
    <property type="protein sequence ID" value="CAD9320235.1"/>
    <property type="molecule type" value="Transcribed_RNA"/>
</dbReference>
<name>A0A7S1YV05_9STRA</name>
<evidence type="ECO:0000313" key="1">
    <source>
        <dbReference type="EMBL" id="CAD9320235.1"/>
    </source>
</evidence>
<gene>
    <name evidence="1" type="ORF">DBRI1063_LOCUS5845</name>
</gene>
<protein>
    <submittedName>
        <fullName evidence="1">Uncharacterized protein</fullName>
    </submittedName>
</protein>
<sequence>MSQADVPSFLFIHTALSAILVSSTWYICYVAAGSCAPKPPPTTIMSPLLSSTQQQPPKSILLNALLSSSFVPQSIQKRAYSSLVSIEKASCNSSVVKFVQRTFPSIDATRLVLSFAEAKFGRLFFKPITVPGRIWLSWKGAKAWRCFRERCYAVSSKECMSLSSSLSSLGQSRCSLGGDKIHASLPTSSSSSSCRYVSSLKSSPRSYLVSSSQTRSFPFTCPSLTRTTGPISPFHTPCF</sequence>
<accession>A0A7S1YV05</accession>
<reference evidence="1" key="1">
    <citation type="submission" date="2021-01" db="EMBL/GenBank/DDBJ databases">
        <authorList>
            <person name="Corre E."/>
            <person name="Pelletier E."/>
            <person name="Niang G."/>
            <person name="Scheremetjew M."/>
            <person name="Finn R."/>
            <person name="Kale V."/>
            <person name="Holt S."/>
            <person name="Cochrane G."/>
            <person name="Meng A."/>
            <person name="Brown T."/>
            <person name="Cohen L."/>
        </authorList>
    </citation>
    <scope>NUCLEOTIDE SEQUENCE</scope>
    <source>
        <strain evidence="1">Pop2</strain>
    </source>
</reference>
<organism evidence="1">
    <name type="scientific">Ditylum brightwellii</name>
    <dbReference type="NCBI Taxonomy" id="49249"/>
    <lineage>
        <taxon>Eukaryota</taxon>
        <taxon>Sar</taxon>
        <taxon>Stramenopiles</taxon>
        <taxon>Ochrophyta</taxon>
        <taxon>Bacillariophyta</taxon>
        <taxon>Mediophyceae</taxon>
        <taxon>Lithodesmiophycidae</taxon>
        <taxon>Lithodesmiales</taxon>
        <taxon>Lithodesmiaceae</taxon>
        <taxon>Ditylum</taxon>
    </lineage>
</organism>
<dbReference type="AlphaFoldDB" id="A0A7S1YV05"/>